<accession>A0A4Y2CD76</accession>
<proteinExistence type="predicted"/>
<dbReference type="EMBL" id="BGPR01000178">
    <property type="protein sequence ID" value="GBM02293.1"/>
    <property type="molecule type" value="Genomic_DNA"/>
</dbReference>
<feature type="compositionally biased region" description="Polar residues" evidence="1">
    <location>
        <begin position="93"/>
        <end position="106"/>
    </location>
</feature>
<feature type="region of interest" description="Disordered" evidence="1">
    <location>
        <begin position="1"/>
        <end position="41"/>
    </location>
</feature>
<keyword evidence="3" id="KW-1185">Reference proteome</keyword>
<protein>
    <submittedName>
        <fullName evidence="2">Uncharacterized protein</fullName>
    </submittedName>
</protein>
<dbReference type="Proteomes" id="UP000499080">
    <property type="component" value="Unassembled WGS sequence"/>
</dbReference>
<evidence type="ECO:0000313" key="2">
    <source>
        <dbReference type="EMBL" id="GBM02293.1"/>
    </source>
</evidence>
<feature type="compositionally biased region" description="Polar residues" evidence="1">
    <location>
        <begin position="60"/>
        <end position="81"/>
    </location>
</feature>
<feature type="region of interest" description="Disordered" evidence="1">
    <location>
        <begin position="60"/>
        <end position="106"/>
    </location>
</feature>
<evidence type="ECO:0000313" key="3">
    <source>
        <dbReference type="Proteomes" id="UP000499080"/>
    </source>
</evidence>
<reference evidence="2 3" key="1">
    <citation type="journal article" date="2019" name="Sci. Rep.">
        <title>Orb-weaving spider Araneus ventricosus genome elucidates the spidroin gene catalogue.</title>
        <authorList>
            <person name="Kono N."/>
            <person name="Nakamura H."/>
            <person name="Ohtoshi R."/>
            <person name="Moran D.A.P."/>
            <person name="Shinohara A."/>
            <person name="Yoshida Y."/>
            <person name="Fujiwara M."/>
            <person name="Mori M."/>
            <person name="Tomita M."/>
            <person name="Arakawa K."/>
        </authorList>
    </citation>
    <scope>NUCLEOTIDE SEQUENCE [LARGE SCALE GENOMIC DNA]</scope>
</reference>
<evidence type="ECO:0000256" key="1">
    <source>
        <dbReference type="SAM" id="MobiDB-lite"/>
    </source>
</evidence>
<gene>
    <name evidence="2" type="ORF">AVEN_108832_1</name>
</gene>
<sequence>MKITPPGACAKARRVSESVAKQYRPTSHNDSSCSDDGGGGVARQRSLERCREICQATCRSNGATGQNSTEHSPQVRTSSDSRFAKPHAVGTRLNCNGVNSRDVTAT</sequence>
<name>A0A4Y2CD76_ARAVE</name>
<organism evidence="2 3">
    <name type="scientific">Araneus ventricosus</name>
    <name type="common">Orbweaver spider</name>
    <name type="synonym">Epeira ventricosa</name>
    <dbReference type="NCBI Taxonomy" id="182803"/>
    <lineage>
        <taxon>Eukaryota</taxon>
        <taxon>Metazoa</taxon>
        <taxon>Ecdysozoa</taxon>
        <taxon>Arthropoda</taxon>
        <taxon>Chelicerata</taxon>
        <taxon>Arachnida</taxon>
        <taxon>Araneae</taxon>
        <taxon>Araneomorphae</taxon>
        <taxon>Entelegynae</taxon>
        <taxon>Araneoidea</taxon>
        <taxon>Araneidae</taxon>
        <taxon>Araneus</taxon>
    </lineage>
</organism>
<comment type="caution">
    <text evidence="2">The sequence shown here is derived from an EMBL/GenBank/DDBJ whole genome shotgun (WGS) entry which is preliminary data.</text>
</comment>
<dbReference type="AlphaFoldDB" id="A0A4Y2CD76"/>